<dbReference type="SUPFAM" id="SSF47413">
    <property type="entry name" value="lambda repressor-like DNA-binding domains"/>
    <property type="match status" value="1"/>
</dbReference>
<dbReference type="InterPro" id="IPR001387">
    <property type="entry name" value="Cro/C1-type_HTH"/>
</dbReference>
<dbReference type="AlphaFoldDB" id="A0A1I1UQU8"/>
<evidence type="ECO:0000259" key="1">
    <source>
        <dbReference type="PROSITE" id="PS50943"/>
    </source>
</evidence>
<keyword evidence="3" id="KW-1185">Reference proteome</keyword>
<dbReference type="Pfam" id="PF13560">
    <property type="entry name" value="HTH_31"/>
    <property type="match status" value="1"/>
</dbReference>
<evidence type="ECO:0000313" key="3">
    <source>
        <dbReference type="Proteomes" id="UP000199207"/>
    </source>
</evidence>
<protein>
    <submittedName>
        <fullName evidence="2">Transcriptional regulator, contains XRE-family HTH domain</fullName>
    </submittedName>
</protein>
<proteinExistence type="predicted"/>
<dbReference type="Gene3D" id="1.10.260.40">
    <property type="entry name" value="lambda repressor-like DNA-binding domains"/>
    <property type="match status" value="1"/>
</dbReference>
<dbReference type="CDD" id="cd00093">
    <property type="entry name" value="HTH_XRE"/>
    <property type="match status" value="1"/>
</dbReference>
<gene>
    <name evidence="2" type="ORF">SAMN05421773_12621</name>
</gene>
<dbReference type="STRING" id="910347.SAMN05421773_12621"/>
<dbReference type="PROSITE" id="PS50943">
    <property type="entry name" value="HTH_CROC1"/>
    <property type="match status" value="1"/>
</dbReference>
<reference evidence="2 3" key="1">
    <citation type="submission" date="2016-10" db="EMBL/GenBank/DDBJ databases">
        <authorList>
            <person name="de Groot N.N."/>
        </authorList>
    </citation>
    <scope>NUCLEOTIDE SEQUENCE [LARGE SCALE GENOMIC DNA]</scope>
    <source>
        <strain evidence="2 3">CGMCC 4.5739</strain>
    </source>
</reference>
<evidence type="ECO:0000313" key="2">
    <source>
        <dbReference type="EMBL" id="SFD73181.1"/>
    </source>
</evidence>
<dbReference type="InterPro" id="IPR010982">
    <property type="entry name" value="Lambda_DNA-bd_dom_sf"/>
</dbReference>
<dbReference type="GO" id="GO:0003677">
    <property type="term" value="F:DNA binding"/>
    <property type="evidence" value="ECO:0007669"/>
    <property type="project" value="InterPro"/>
</dbReference>
<dbReference type="EMBL" id="FOLM01000026">
    <property type="protein sequence ID" value="SFD73181.1"/>
    <property type="molecule type" value="Genomic_DNA"/>
</dbReference>
<feature type="domain" description="HTH cro/C1-type" evidence="1">
    <location>
        <begin position="26"/>
        <end position="81"/>
    </location>
</feature>
<organism evidence="2 3">
    <name type="scientific">Streptomyces aidingensis</name>
    <dbReference type="NCBI Taxonomy" id="910347"/>
    <lineage>
        <taxon>Bacteria</taxon>
        <taxon>Bacillati</taxon>
        <taxon>Actinomycetota</taxon>
        <taxon>Actinomycetes</taxon>
        <taxon>Kitasatosporales</taxon>
        <taxon>Streptomycetaceae</taxon>
        <taxon>Streptomyces</taxon>
    </lineage>
</organism>
<dbReference type="OrthoDB" id="3865941at2"/>
<accession>A0A1I1UQU8</accession>
<sequence length="438" mass="46929">MRAQTPEWESSRAQEFIAARDVGGLIRWARLQRGWRQADLGSAAGYSISTVSRLETCHRPGGDVETLRRFADALSIPAETLGAVLGFTGPPRTRVATTTSPDEEDPMRRRALLLRAAGLSVTTPVLHRVDEALAVLPGPPAAPTTANLLAHFRRARTLFDAGGHSRFFAELPGLLALAHAQAENAGREAESYVRLAACYDLATEALSKVGHYSAARITADRSNTFSELSGSPLAAASSARAFSIVLRHEGRGATARQVTLNAAARVEATGLPGPSEAAVYAQMLCTCAYTAAQADDRDRALEMINDAERVVARLGPPADRQPAFTVTAATVALYKVGVLWSLGDAGTAVHTGSAIDPRQLPTAERRGRLHTDMARAWWQWGRPEQTAHALLAAHREAPAEVRDRPTIRGIVSALAARHPRTDGVRELVAAVRGVPQRP</sequence>
<dbReference type="SMART" id="SM00530">
    <property type="entry name" value="HTH_XRE"/>
    <property type="match status" value="1"/>
</dbReference>
<dbReference type="Proteomes" id="UP000199207">
    <property type="component" value="Unassembled WGS sequence"/>
</dbReference>
<name>A0A1I1UQU8_9ACTN</name>